<dbReference type="InterPro" id="IPR039251">
    <property type="entry name" value="OXLD1"/>
</dbReference>
<name>A0A067M0D9_BOTB1</name>
<evidence type="ECO:0000259" key="2">
    <source>
        <dbReference type="Pfam" id="PF09791"/>
    </source>
</evidence>
<proteinExistence type="predicted"/>
<protein>
    <recommendedName>
        <fullName evidence="2">Oxidoreductase-like domain-containing protein</fullName>
    </recommendedName>
</protein>
<feature type="compositionally biased region" description="Low complexity" evidence="1">
    <location>
        <begin position="71"/>
        <end position="82"/>
    </location>
</feature>
<dbReference type="STRING" id="930990.A0A067M0D9"/>
<dbReference type="Pfam" id="PF09791">
    <property type="entry name" value="Oxidored-like"/>
    <property type="match status" value="1"/>
</dbReference>
<dbReference type="Proteomes" id="UP000027195">
    <property type="component" value="Unassembled WGS sequence"/>
</dbReference>
<sequence length="195" mass="21697">MLWYRPLRSPPLARRLDIHSTTLRHISTSSHGVLPRPRRGGRNLSARYQLSVPWCPRANTLNEESPPLSPQGQAHAGASAAAERIGREKDHYVVGGVSIPVKPKEPESDECCMSGCAVCVYDLYESTLEDYRDALASAHRELISKGVSRDLWPEDIKLLEGGKNVARAHMSPAGASMDAFKELERRLQDRDSDNR</sequence>
<evidence type="ECO:0000313" key="3">
    <source>
        <dbReference type="EMBL" id="KDQ08145.1"/>
    </source>
</evidence>
<dbReference type="OrthoDB" id="10064411at2759"/>
<dbReference type="HOGENOM" id="CLU_092489_1_0_1"/>
<organism evidence="3 4">
    <name type="scientific">Botryobasidium botryosum (strain FD-172 SS1)</name>
    <dbReference type="NCBI Taxonomy" id="930990"/>
    <lineage>
        <taxon>Eukaryota</taxon>
        <taxon>Fungi</taxon>
        <taxon>Dikarya</taxon>
        <taxon>Basidiomycota</taxon>
        <taxon>Agaricomycotina</taxon>
        <taxon>Agaricomycetes</taxon>
        <taxon>Cantharellales</taxon>
        <taxon>Botryobasidiaceae</taxon>
        <taxon>Botryobasidium</taxon>
    </lineage>
</organism>
<dbReference type="PANTHER" id="PTHR21193:SF3">
    <property type="entry name" value="OXIDOREDUCTASE-LIKE DOMAIN-CONTAINING PROTEIN 1"/>
    <property type="match status" value="1"/>
</dbReference>
<keyword evidence="4" id="KW-1185">Reference proteome</keyword>
<gene>
    <name evidence="3" type="ORF">BOTBODRAFT_59497</name>
</gene>
<dbReference type="AlphaFoldDB" id="A0A067M0D9"/>
<accession>A0A067M0D9</accession>
<reference evidence="4" key="1">
    <citation type="journal article" date="2014" name="Proc. Natl. Acad. Sci. U.S.A.">
        <title>Extensive sampling of basidiomycete genomes demonstrates inadequacy of the white-rot/brown-rot paradigm for wood decay fungi.</title>
        <authorList>
            <person name="Riley R."/>
            <person name="Salamov A.A."/>
            <person name="Brown D.W."/>
            <person name="Nagy L.G."/>
            <person name="Floudas D."/>
            <person name="Held B.W."/>
            <person name="Levasseur A."/>
            <person name="Lombard V."/>
            <person name="Morin E."/>
            <person name="Otillar R."/>
            <person name="Lindquist E.A."/>
            <person name="Sun H."/>
            <person name="LaButti K.M."/>
            <person name="Schmutz J."/>
            <person name="Jabbour D."/>
            <person name="Luo H."/>
            <person name="Baker S.E."/>
            <person name="Pisabarro A.G."/>
            <person name="Walton J.D."/>
            <person name="Blanchette R.A."/>
            <person name="Henrissat B."/>
            <person name="Martin F."/>
            <person name="Cullen D."/>
            <person name="Hibbett D.S."/>
            <person name="Grigoriev I.V."/>
        </authorList>
    </citation>
    <scope>NUCLEOTIDE SEQUENCE [LARGE SCALE GENOMIC DNA]</scope>
    <source>
        <strain evidence="4">FD-172 SS1</strain>
    </source>
</reference>
<evidence type="ECO:0000256" key="1">
    <source>
        <dbReference type="SAM" id="MobiDB-lite"/>
    </source>
</evidence>
<feature type="domain" description="Oxidoreductase-like" evidence="2">
    <location>
        <begin position="94"/>
        <end position="139"/>
    </location>
</feature>
<dbReference type="InterPro" id="IPR019180">
    <property type="entry name" value="Oxidoreductase-like_N"/>
</dbReference>
<dbReference type="PANTHER" id="PTHR21193">
    <property type="entry name" value="OXIDOREDUCTASE-LIKE DOMAIN-CONTAINING PROTEIN 1"/>
    <property type="match status" value="1"/>
</dbReference>
<evidence type="ECO:0000313" key="4">
    <source>
        <dbReference type="Proteomes" id="UP000027195"/>
    </source>
</evidence>
<dbReference type="EMBL" id="KL198094">
    <property type="protein sequence ID" value="KDQ08145.1"/>
    <property type="molecule type" value="Genomic_DNA"/>
</dbReference>
<dbReference type="GO" id="GO:0005739">
    <property type="term" value="C:mitochondrion"/>
    <property type="evidence" value="ECO:0007669"/>
    <property type="project" value="TreeGrafter"/>
</dbReference>
<feature type="region of interest" description="Disordered" evidence="1">
    <location>
        <begin position="61"/>
        <end position="82"/>
    </location>
</feature>
<dbReference type="InParanoid" id="A0A067M0D9"/>